<organism evidence="2 3">
    <name type="scientific">Ampelomyces quisqualis</name>
    <name type="common">Powdery mildew agent</name>
    <dbReference type="NCBI Taxonomy" id="50730"/>
    <lineage>
        <taxon>Eukaryota</taxon>
        <taxon>Fungi</taxon>
        <taxon>Dikarya</taxon>
        <taxon>Ascomycota</taxon>
        <taxon>Pezizomycotina</taxon>
        <taxon>Dothideomycetes</taxon>
        <taxon>Pleosporomycetidae</taxon>
        <taxon>Pleosporales</taxon>
        <taxon>Pleosporineae</taxon>
        <taxon>Phaeosphaeriaceae</taxon>
        <taxon>Ampelomyces</taxon>
    </lineage>
</organism>
<feature type="compositionally biased region" description="Polar residues" evidence="1">
    <location>
        <begin position="86"/>
        <end position="97"/>
    </location>
</feature>
<keyword evidence="3" id="KW-1185">Reference proteome</keyword>
<evidence type="ECO:0000256" key="1">
    <source>
        <dbReference type="SAM" id="MobiDB-lite"/>
    </source>
</evidence>
<dbReference type="AlphaFoldDB" id="A0A6A5R0G1"/>
<dbReference type="Proteomes" id="UP000800096">
    <property type="component" value="Unassembled WGS sequence"/>
</dbReference>
<gene>
    <name evidence="2" type="ORF">BDU57DRAFT_526358</name>
</gene>
<name>A0A6A5R0G1_AMPQU</name>
<feature type="region of interest" description="Disordered" evidence="1">
    <location>
        <begin position="1"/>
        <end position="25"/>
    </location>
</feature>
<dbReference type="EMBL" id="ML979132">
    <property type="protein sequence ID" value="KAF1921545.1"/>
    <property type="molecule type" value="Genomic_DNA"/>
</dbReference>
<feature type="region of interest" description="Disordered" evidence="1">
    <location>
        <begin position="53"/>
        <end position="109"/>
    </location>
</feature>
<proteinExistence type="predicted"/>
<evidence type="ECO:0000313" key="3">
    <source>
        <dbReference type="Proteomes" id="UP000800096"/>
    </source>
</evidence>
<accession>A0A6A5R0G1</accession>
<protein>
    <submittedName>
        <fullName evidence="2">Uncharacterized protein</fullName>
    </submittedName>
</protein>
<sequence length="251" mass="28318">MFGPRTDVRVESASSATKYQRRQAVSRLKNLPRLSQKTRELIAWKALPTRCCYGTSSSPPRKHPQRPTGQSPTALVRAAPIESTMADVSSTATNENPMPSPDSDDGTPQNIQTYIMRLLSLFPPPVHGYSEQDEFIGAVYFLLKQPDFLSDHDWLHDSSSPRVPDFDFRNPADFQKLQIGIYSIYGSVEVDSPSPGEHYQAVIQIDRCKMVRTDSRLSHEDALTALYEDTMNLAEQWGFGDPDYDDLAEFR</sequence>
<reference evidence="2" key="1">
    <citation type="journal article" date="2020" name="Stud. Mycol.">
        <title>101 Dothideomycetes genomes: a test case for predicting lifestyles and emergence of pathogens.</title>
        <authorList>
            <person name="Haridas S."/>
            <person name="Albert R."/>
            <person name="Binder M."/>
            <person name="Bloem J."/>
            <person name="Labutti K."/>
            <person name="Salamov A."/>
            <person name="Andreopoulos B."/>
            <person name="Baker S."/>
            <person name="Barry K."/>
            <person name="Bills G."/>
            <person name="Bluhm B."/>
            <person name="Cannon C."/>
            <person name="Castanera R."/>
            <person name="Culley D."/>
            <person name="Daum C."/>
            <person name="Ezra D."/>
            <person name="Gonzalez J."/>
            <person name="Henrissat B."/>
            <person name="Kuo A."/>
            <person name="Liang C."/>
            <person name="Lipzen A."/>
            <person name="Lutzoni F."/>
            <person name="Magnuson J."/>
            <person name="Mondo S."/>
            <person name="Nolan M."/>
            <person name="Ohm R."/>
            <person name="Pangilinan J."/>
            <person name="Park H.-J."/>
            <person name="Ramirez L."/>
            <person name="Alfaro M."/>
            <person name="Sun H."/>
            <person name="Tritt A."/>
            <person name="Yoshinaga Y."/>
            <person name="Zwiers L.-H."/>
            <person name="Turgeon B."/>
            <person name="Goodwin S."/>
            <person name="Spatafora J."/>
            <person name="Crous P."/>
            <person name="Grigoriev I."/>
        </authorList>
    </citation>
    <scope>NUCLEOTIDE SEQUENCE</scope>
    <source>
        <strain evidence="2">HMLAC05119</strain>
    </source>
</reference>
<evidence type="ECO:0000313" key="2">
    <source>
        <dbReference type="EMBL" id="KAF1921545.1"/>
    </source>
</evidence>
<feature type="compositionally biased region" description="Basic and acidic residues" evidence="1">
    <location>
        <begin position="1"/>
        <end position="10"/>
    </location>
</feature>